<dbReference type="GO" id="GO:0005635">
    <property type="term" value="C:nuclear envelope"/>
    <property type="evidence" value="ECO:0007669"/>
    <property type="project" value="TreeGrafter"/>
</dbReference>
<feature type="compositionally biased region" description="Polar residues" evidence="9">
    <location>
        <begin position="130"/>
        <end position="139"/>
    </location>
</feature>
<keyword evidence="12" id="KW-1185">Reference proteome</keyword>
<dbReference type="OrthoDB" id="17102at2759"/>
<evidence type="ECO:0000313" key="12">
    <source>
        <dbReference type="Proteomes" id="UP000186601"/>
    </source>
</evidence>
<dbReference type="InterPro" id="IPR014729">
    <property type="entry name" value="Rossmann-like_a/b/a_fold"/>
</dbReference>
<feature type="domain" description="Cytidyltransferase-like" evidence="10">
    <location>
        <begin position="379"/>
        <end position="476"/>
    </location>
</feature>
<proteinExistence type="inferred from homology"/>
<keyword evidence="5" id="KW-0443">Lipid metabolism</keyword>
<feature type="compositionally biased region" description="Basic and acidic residues" evidence="9">
    <location>
        <begin position="351"/>
        <end position="367"/>
    </location>
</feature>
<dbReference type="STRING" id="98765.A0A2R6P8G0"/>
<name>A0A2R6P8G0_9APHY</name>
<evidence type="ECO:0000259" key="10">
    <source>
        <dbReference type="Pfam" id="PF01467"/>
    </source>
</evidence>
<dbReference type="InterPro" id="IPR004821">
    <property type="entry name" value="Cyt_trans-like"/>
</dbReference>
<dbReference type="PANTHER" id="PTHR10739:SF13">
    <property type="entry name" value="CHOLINE-PHOSPHATE CYTIDYLYLTRANSFERASE"/>
    <property type="match status" value="1"/>
</dbReference>
<evidence type="ECO:0000256" key="9">
    <source>
        <dbReference type="SAM" id="MobiDB-lite"/>
    </source>
</evidence>
<dbReference type="GO" id="GO:0004105">
    <property type="term" value="F:choline-phosphate cytidylyltransferase activity"/>
    <property type="evidence" value="ECO:0007669"/>
    <property type="project" value="UniProtKB-EC"/>
</dbReference>
<reference evidence="11 12" key="1">
    <citation type="submission" date="2018-02" db="EMBL/GenBank/DDBJ databases">
        <title>Genome sequence of the basidiomycete white-rot fungus Phlebia centrifuga.</title>
        <authorList>
            <person name="Granchi Z."/>
            <person name="Peng M."/>
            <person name="de Vries R.P."/>
            <person name="Hilden K."/>
            <person name="Makela M.R."/>
            <person name="Grigoriev I."/>
            <person name="Riley R."/>
        </authorList>
    </citation>
    <scope>NUCLEOTIDE SEQUENCE [LARGE SCALE GENOMIC DNA]</scope>
    <source>
        <strain evidence="11 12">FBCC195</strain>
    </source>
</reference>
<comment type="caution">
    <text evidence="11">The sequence shown here is derived from an EMBL/GenBank/DDBJ whole genome shotgun (WGS) entry which is preliminary data.</text>
</comment>
<evidence type="ECO:0000256" key="4">
    <source>
        <dbReference type="ARBA" id="ARBA00022695"/>
    </source>
</evidence>
<dbReference type="AlphaFoldDB" id="A0A2R6P8G0"/>
<feature type="compositionally biased region" description="Low complexity" evidence="9">
    <location>
        <begin position="21"/>
        <end position="63"/>
    </location>
</feature>
<protein>
    <recommendedName>
        <fullName evidence="8">choline-phosphate cytidylyltransferase</fullName>
        <ecNumber evidence="8">2.7.7.15</ecNumber>
    </recommendedName>
</protein>
<dbReference type="GO" id="GO:0031210">
    <property type="term" value="F:phosphatidylcholine binding"/>
    <property type="evidence" value="ECO:0007669"/>
    <property type="project" value="TreeGrafter"/>
</dbReference>
<accession>A0A2R6P8G0</accession>
<keyword evidence="6" id="KW-0594">Phospholipid biosynthesis</keyword>
<keyword evidence="2" id="KW-0444">Lipid biosynthesis</keyword>
<feature type="compositionally biased region" description="Low complexity" evidence="9">
    <location>
        <begin position="97"/>
        <end position="108"/>
    </location>
</feature>
<evidence type="ECO:0000256" key="1">
    <source>
        <dbReference type="ARBA" id="ARBA00010101"/>
    </source>
</evidence>
<dbReference type="Proteomes" id="UP000186601">
    <property type="component" value="Unassembled WGS sequence"/>
</dbReference>
<dbReference type="InterPro" id="IPR041723">
    <property type="entry name" value="CCT"/>
</dbReference>
<keyword evidence="4" id="KW-0548">Nucleotidyltransferase</keyword>
<evidence type="ECO:0000256" key="5">
    <source>
        <dbReference type="ARBA" id="ARBA00023098"/>
    </source>
</evidence>
<keyword evidence="7" id="KW-1208">Phospholipid metabolism</keyword>
<evidence type="ECO:0000256" key="7">
    <source>
        <dbReference type="ARBA" id="ARBA00023264"/>
    </source>
</evidence>
<feature type="compositionally biased region" description="Low complexity" evidence="9">
    <location>
        <begin position="175"/>
        <end position="191"/>
    </location>
</feature>
<feature type="compositionally biased region" description="Polar residues" evidence="9">
    <location>
        <begin position="196"/>
        <end position="205"/>
    </location>
</feature>
<feature type="compositionally biased region" description="Pro residues" evidence="9">
    <location>
        <begin position="233"/>
        <end position="253"/>
    </location>
</feature>
<gene>
    <name evidence="11" type="ORF">PHLCEN_2v5285</name>
</gene>
<dbReference type="PANTHER" id="PTHR10739">
    <property type="entry name" value="CYTIDYLYLTRANSFERASE"/>
    <property type="match status" value="1"/>
</dbReference>
<keyword evidence="3" id="KW-0808">Transferase</keyword>
<dbReference type="Gene3D" id="3.40.50.620">
    <property type="entry name" value="HUPs"/>
    <property type="match status" value="1"/>
</dbReference>
<evidence type="ECO:0000256" key="3">
    <source>
        <dbReference type="ARBA" id="ARBA00022679"/>
    </source>
</evidence>
<organism evidence="11 12">
    <name type="scientific">Hermanssonia centrifuga</name>
    <dbReference type="NCBI Taxonomy" id="98765"/>
    <lineage>
        <taxon>Eukaryota</taxon>
        <taxon>Fungi</taxon>
        <taxon>Dikarya</taxon>
        <taxon>Basidiomycota</taxon>
        <taxon>Agaricomycotina</taxon>
        <taxon>Agaricomycetes</taxon>
        <taxon>Polyporales</taxon>
        <taxon>Meruliaceae</taxon>
        <taxon>Hermanssonia</taxon>
    </lineage>
</organism>
<dbReference type="EC" id="2.7.7.15" evidence="8"/>
<feature type="compositionally biased region" description="Low complexity" evidence="9">
    <location>
        <begin position="146"/>
        <end position="165"/>
    </location>
</feature>
<feature type="region of interest" description="Disordered" evidence="9">
    <location>
        <begin position="1"/>
        <end position="265"/>
    </location>
</feature>
<dbReference type="CDD" id="cd02174">
    <property type="entry name" value="CCT"/>
    <property type="match status" value="1"/>
</dbReference>
<evidence type="ECO:0000256" key="8">
    <source>
        <dbReference type="ARBA" id="ARBA00026101"/>
    </source>
</evidence>
<comment type="similarity">
    <text evidence="1">Belongs to the cytidylyltransferase family.</text>
</comment>
<dbReference type="EMBL" id="MLYV02000521">
    <property type="protein sequence ID" value="PSR86937.1"/>
    <property type="molecule type" value="Genomic_DNA"/>
</dbReference>
<dbReference type="Pfam" id="PF01467">
    <property type="entry name" value="CTP_transf_like"/>
    <property type="match status" value="1"/>
</dbReference>
<evidence type="ECO:0000256" key="6">
    <source>
        <dbReference type="ARBA" id="ARBA00023209"/>
    </source>
</evidence>
<dbReference type="InterPro" id="IPR045049">
    <property type="entry name" value="Pcy1-like"/>
</dbReference>
<feature type="region of interest" description="Disordered" evidence="9">
    <location>
        <begin position="342"/>
        <end position="367"/>
    </location>
</feature>
<evidence type="ECO:0000313" key="11">
    <source>
        <dbReference type="EMBL" id="PSR86937.1"/>
    </source>
</evidence>
<sequence>MNIDSPAYDASEEDNDPLTDSGASIVSRSSFSSNTSIRPPSTATSASTGAGTGAAIRARGTSTSTTTPLSRAGAARGPVGIVGTGAGRHLAQLSGISSDVDVDSGVDSPTYDGDIESSTTAGPDDRVHLPTSQSSSSYVHTHAHHPPSTFLSSPSSAASTGPTYSHGARSHREQQQQQQPSVLSSTTSSSLRHAPNPSTSPTKRSLVSPPSPSSNTLPKPPSSSHPHSLPKSSPSPPALHRPTPMHPSRPTEPVPAGISTAAFDPAKLTPEDVQLWFREMIDGPGCTVGDKTYKINEPPTERPVRIYADGVYDLFHFGHALQLRQSKLAFPSVPPVREAMTAGTQDATQGLDRERADGRGAGVDGERRDAEEWTPGVYLLVGVNSDEQCEEHKNRTVMTHAERCEAVRHCRWVDEVVPEAPWVIDGPFIEKYKIDYVAHDVDPYGSAGLDDVYAFCKLQGKFLPTRRTPGISTSDLLARLVSGYRHRVFDKKLAKMGMHALMAEGSDWDESASVSRAESRDVSRRVSRVGSPILEKVPCGFSGHS</sequence>
<dbReference type="SUPFAM" id="SSF52374">
    <property type="entry name" value="Nucleotidylyl transferase"/>
    <property type="match status" value="1"/>
</dbReference>
<evidence type="ECO:0000256" key="2">
    <source>
        <dbReference type="ARBA" id="ARBA00022516"/>
    </source>
</evidence>